<keyword evidence="1" id="KW-0378">Hydrolase</keyword>
<reference evidence="2 3" key="1">
    <citation type="journal article" date="2021" name="Elife">
        <title>Chloroplast acquisition without the gene transfer in kleptoplastic sea slugs, Plakobranchus ocellatus.</title>
        <authorList>
            <person name="Maeda T."/>
            <person name="Takahashi S."/>
            <person name="Yoshida T."/>
            <person name="Shimamura S."/>
            <person name="Takaki Y."/>
            <person name="Nagai Y."/>
            <person name="Toyoda A."/>
            <person name="Suzuki Y."/>
            <person name="Arimoto A."/>
            <person name="Ishii H."/>
            <person name="Satoh N."/>
            <person name="Nishiyama T."/>
            <person name="Hasebe M."/>
            <person name="Maruyama T."/>
            <person name="Minagawa J."/>
            <person name="Obokata J."/>
            <person name="Shigenobu S."/>
        </authorList>
    </citation>
    <scope>NUCLEOTIDE SEQUENCE [LARGE SCALE GENOMIC DNA]</scope>
</reference>
<evidence type="ECO:0000313" key="2">
    <source>
        <dbReference type="EMBL" id="GFR88921.1"/>
    </source>
</evidence>
<protein>
    <recommendedName>
        <fullName evidence="4">SAP domain-containing protein</fullName>
    </recommendedName>
</protein>
<organism evidence="2 3">
    <name type="scientific">Elysia marginata</name>
    <dbReference type="NCBI Taxonomy" id="1093978"/>
    <lineage>
        <taxon>Eukaryota</taxon>
        <taxon>Metazoa</taxon>
        <taxon>Spiralia</taxon>
        <taxon>Lophotrochozoa</taxon>
        <taxon>Mollusca</taxon>
        <taxon>Gastropoda</taxon>
        <taxon>Heterobranchia</taxon>
        <taxon>Euthyneura</taxon>
        <taxon>Panpulmonata</taxon>
        <taxon>Sacoglossa</taxon>
        <taxon>Placobranchoidea</taxon>
        <taxon>Plakobranchidae</taxon>
        <taxon>Elysia</taxon>
    </lineage>
</organism>
<dbReference type="Proteomes" id="UP000762676">
    <property type="component" value="Unassembled WGS sequence"/>
</dbReference>
<name>A0AAV4GV10_9GAST</name>
<dbReference type="PANTHER" id="PTHR11046:SF29">
    <property type="match status" value="1"/>
</dbReference>
<evidence type="ECO:0000256" key="1">
    <source>
        <dbReference type="ARBA" id="ARBA00022722"/>
    </source>
</evidence>
<evidence type="ECO:0000313" key="3">
    <source>
        <dbReference type="Proteomes" id="UP000762676"/>
    </source>
</evidence>
<keyword evidence="1" id="KW-0540">Nuclease</keyword>
<dbReference type="GO" id="GO:0000175">
    <property type="term" value="F:3'-5'-RNA exonuclease activity"/>
    <property type="evidence" value="ECO:0007669"/>
    <property type="project" value="InterPro"/>
</dbReference>
<keyword evidence="3" id="KW-1185">Reference proteome</keyword>
<dbReference type="InterPro" id="IPR022894">
    <property type="entry name" value="Oligoribonuclease"/>
</dbReference>
<dbReference type="EMBL" id="BMAT01012269">
    <property type="protein sequence ID" value="GFR88921.1"/>
    <property type="molecule type" value="Genomic_DNA"/>
</dbReference>
<proteinExistence type="predicted"/>
<evidence type="ECO:0008006" key="4">
    <source>
        <dbReference type="Google" id="ProtNLM"/>
    </source>
</evidence>
<accession>A0AAV4GV10</accession>
<gene>
    <name evidence="2" type="ORF">ElyMa_006111300</name>
</gene>
<dbReference type="PANTHER" id="PTHR11046">
    <property type="entry name" value="OLIGORIBONUCLEASE, MITOCHONDRIAL"/>
    <property type="match status" value="1"/>
</dbReference>
<comment type="caution">
    <text evidence="2">The sequence shown here is derived from an EMBL/GenBank/DDBJ whole genome shotgun (WGS) entry which is preliminary data.</text>
</comment>
<dbReference type="AlphaFoldDB" id="A0AAV4GV10"/>
<sequence length="526" mass="59216">MSDDEKDAINKEILSKIHATMSDRASVMKAFNVKLQELRLKSFPNAQMHFLYCNAHFLLGLSSAAESVLQGLEKDLAPLGRSKSAAFKFWQADIATVRVVRATSNALGPRGDEKSGCRQEWLAFCALEQQGSRLTSYRSNRFNNTFENAAAVLFHRDDIKNFLSSYTSTFLMKESYPSWQQWPLFFYFVTSPYWSLLNCSISFFAFISKAKTLKSKIASLSSDPTPLLNGHLQGIFDGEFAKKDSALLDAIQEAVALNSELTSKALKELLAAFDAVAERQLSDFISPTGPFSGDLPEDVIEELKRYPGTNLVGEHAFGHLDYDITKRRNSTLHHRSSCQMLLWNDTVSWLSKQPKKEQEHLMTEARKLGPALRSKHRQQEALVKFKLKQRIAEVERLKREREMKAAEERQKVLTSVLQMGGPCLQPSDLSRCSTPQHLKDQIKYHTLILGVKGLRVTGTKSHLHSLLHHYLETGSTLKVSSPPKKRQRLMSASLSLSGSDVSSAEENLDHDVAMPDVPFSFERQGT</sequence>